<dbReference type="AlphaFoldDB" id="A0A2S6H5D0"/>
<evidence type="ECO:0000313" key="1">
    <source>
        <dbReference type="EMBL" id="PPK72695.1"/>
    </source>
</evidence>
<proteinExistence type="predicted"/>
<protein>
    <submittedName>
        <fullName evidence="1">Uncharacterized protein</fullName>
    </submittedName>
</protein>
<reference evidence="1 2" key="1">
    <citation type="submission" date="2018-02" db="EMBL/GenBank/DDBJ databases">
        <title>Subsurface microbial communities from deep shales in Ohio and West Virginia, USA.</title>
        <authorList>
            <person name="Wrighton K."/>
        </authorList>
    </citation>
    <scope>NUCLEOTIDE SEQUENCE [LARGE SCALE GENOMIC DNA]</scope>
    <source>
        <strain evidence="1 2">OWC-G53F</strain>
    </source>
</reference>
<sequence length="91" mass="10070">MKTLYTSSRPDSDFAIVDVDGVIYAVDEDRVMGGLGKYKIGRTSKFQAGSNEFIEVSPEGDVTKIDATADDCVFFGDFDFDDDAETFEDLF</sequence>
<dbReference type="EMBL" id="PTIY01000003">
    <property type="protein sequence ID" value="PPK72695.1"/>
    <property type="molecule type" value="Genomic_DNA"/>
</dbReference>
<comment type="caution">
    <text evidence="1">The sequence shown here is derived from an EMBL/GenBank/DDBJ whole genome shotgun (WGS) entry which is preliminary data.</text>
</comment>
<keyword evidence="2" id="KW-1185">Reference proteome</keyword>
<dbReference type="RefSeq" id="WP_104422792.1">
    <property type="nucleotide sequence ID" value="NZ_PTIY01000003.1"/>
</dbReference>
<name>A0A2S6H5D0_9GAMM</name>
<dbReference type="Proteomes" id="UP000238071">
    <property type="component" value="Unassembled WGS sequence"/>
</dbReference>
<organism evidence="1 2">
    <name type="scientific">Methylobacter tundripaludum</name>
    <dbReference type="NCBI Taxonomy" id="173365"/>
    <lineage>
        <taxon>Bacteria</taxon>
        <taxon>Pseudomonadati</taxon>
        <taxon>Pseudomonadota</taxon>
        <taxon>Gammaproteobacteria</taxon>
        <taxon>Methylococcales</taxon>
        <taxon>Methylococcaceae</taxon>
        <taxon>Methylobacter</taxon>
    </lineage>
</organism>
<evidence type="ECO:0000313" key="2">
    <source>
        <dbReference type="Proteomes" id="UP000238071"/>
    </source>
</evidence>
<gene>
    <name evidence="1" type="ORF">B0F88_103128</name>
</gene>
<accession>A0A2S6H5D0</accession>